<evidence type="ECO:0000313" key="4">
    <source>
        <dbReference type="Proteomes" id="UP000011761"/>
    </source>
</evidence>
<dbReference type="GeneID" id="19112498"/>
<feature type="compositionally biased region" description="Pro residues" evidence="1">
    <location>
        <begin position="700"/>
        <end position="711"/>
    </location>
</feature>
<feature type="compositionally biased region" description="Low complexity" evidence="1">
    <location>
        <begin position="712"/>
        <end position="737"/>
    </location>
</feature>
<keyword evidence="2" id="KW-1133">Transmembrane helix</keyword>
<dbReference type="EMBL" id="KB445551">
    <property type="protein sequence ID" value="EMC99706.1"/>
    <property type="molecule type" value="Genomic_DNA"/>
</dbReference>
<proteinExistence type="predicted"/>
<feature type="compositionally biased region" description="Polar residues" evidence="1">
    <location>
        <begin position="1135"/>
        <end position="1148"/>
    </location>
</feature>
<protein>
    <submittedName>
        <fullName evidence="3">Uncharacterized protein</fullName>
    </submittedName>
</protein>
<name>M2MS75_BAUPA</name>
<dbReference type="RefSeq" id="XP_007673293.1">
    <property type="nucleotide sequence ID" value="XM_007675103.1"/>
</dbReference>
<evidence type="ECO:0000313" key="3">
    <source>
        <dbReference type="EMBL" id="EMC99706.1"/>
    </source>
</evidence>
<feature type="region of interest" description="Disordered" evidence="1">
    <location>
        <begin position="1021"/>
        <end position="1167"/>
    </location>
</feature>
<feature type="compositionally biased region" description="Basic residues" evidence="1">
    <location>
        <begin position="580"/>
        <end position="600"/>
    </location>
</feature>
<feature type="region of interest" description="Disordered" evidence="1">
    <location>
        <begin position="678"/>
        <end position="744"/>
    </location>
</feature>
<dbReference type="KEGG" id="bcom:BAUCODRAFT_347468"/>
<feature type="region of interest" description="Disordered" evidence="1">
    <location>
        <begin position="554"/>
        <end position="604"/>
    </location>
</feature>
<organism evidence="3 4">
    <name type="scientific">Baudoinia panamericana (strain UAMH 10762)</name>
    <name type="common">Angels' share fungus</name>
    <name type="synonym">Baudoinia compniacensis (strain UAMH 10762)</name>
    <dbReference type="NCBI Taxonomy" id="717646"/>
    <lineage>
        <taxon>Eukaryota</taxon>
        <taxon>Fungi</taxon>
        <taxon>Dikarya</taxon>
        <taxon>Ascomycota</taxon>
        <taxon>Pezizomycotina</taxon>
        <taxon>Dothideomycetes</taxon>
        <taxon>Dothideomycetidae</taxon>
        <taxon>Mycosphaerellales</taxon>
        <taxon>Teratosphaeriaceae</taxon>
        <taxon>Baudoinia</taxon>
    </lineage>
</organism>
<accession>M2MS75</accession>
<dbReference type="OMA" id="PEMEDST"/>
<feature type="compositionally biased region" description="Low complexity" evidence="1">
    <location>
        <begin position="120"/>
        <end position="129"/>
    </location>
</feature>
<feature type="compositionally biased region" description="Polar residues" evidence="1">
    <location>
        <begin position="1099"/>
        <end position="1124"/>
    </location>
</feature>
<evidence type="ECO:0000256" key="1">
    <source>
        <dbReference type="SAM" id="MobiDB-lite"/>
    </source>
</evidence>
<dbReference type="AlphaFoldDB" id="M2MS75"/>
<feature type="compositionally biased region" description="Basic and acidic residues" evidence="1">
    <location>
        <begin position="191"/>
        <end position="201"/>
    </location>
</feature>
<feature type="compositionally biased region" description="Low complexity" evidence="1">
    <location>
        <begin position="169"/>
        <end position="178"/>
    </location>
</feature>
<dbReference type="Proteomes" id="UP000011761">
    <property type="component" value="Unassembled WGS sequence"/>
</dbReference>
<feature type="transmembrane region" description="Helical" evidence="2">
    <location>
        <begin position="44"/>
        <end position="71"/>
    </location>
</feature>
<keyword evidence="2" id="KW-0812">Transmembrane</keyword>
<feature type="region of interest" description="Disordered" evidence="1">
    <location>
        <begin position="120"/>
        <end position="208"/>
    </location>
</feature>
<evidence type="ECO:0000256" key="2">
    <source>
        <dbReference type="SAM" id="Phobius"/>
    </source>
</evidence>
<feature type="compositionally biased region" description="Basic and acidic residues" evidence="1">
    <location>
        <begin position="137"/>
        <end position="148"/>
    </location>
</feature>
<keyword evidence="2" id="KW-0472">Membrane</keyword>
<dbReference type="HOGENOM" id="CLU_271897_0_0_1"/>
<feature type="region of interest" description="Disordered" evidence="1">
    <location>
        <begin position="481"/>
        <end position="504"/>
    </location>
</feature>
<feature type="transmembrane region" description="Helical" evidence="2">
    <location>
        <begin position="12"/>
        <end position="32"/>
    </location>
</feature>
<keyword evidence="4" id="KW-1185">Reference proteome</keyword>
<sequence length="1190" mass="125991">MDLQSFAANPLMMGSALALAFVAYLLPFNIFIFGQDDEELEDYIGYFALAPAFTAAMVIFLPLICVSDFLFATLDLSLNFQACLTIGCWAAMTILLCCLVDRYVLPEIDEYSLKAPAQPQSPQVVQTAPWRITQQRDTTRRKPAHDPKLLPSDIRTAETSDFSNEEPFQPQSQALQPAQPSPPSLTQHHGKPVEKSAEEPQHSPPDVKTSITTTLFHEEPVKHEPLRVVQPPLVASSQRGTTTKALTLKPQSLQADIEAPKTSVFWYEELLGPLPPPISPTQHDTTMEESAPPLQLLQAESESPKTSSFLSPESPERLPRRRQLATTLLYGQTPGKPVVATQLIPKEKKLAPSPKRRRLAPFGSYISATEATTLLQSVTLSISWWKTNCGVDATTCSFMLDAAEIFRRELELIIKNEAQEPNVPVASSDGDDFIGTIAPSRKLAAAEIPILPSTPTVEEKPQESTLSAPEAKETVLIAASAPHAPPPSAEKTKSYSAPTVKKNEPEDCRISTARPEDDALVGGTGPYALPLPAENVESGALAVGLADMQEPALSGSPLPVQLPIEGTSPSAQLEGEENARHRRSASGSKRITKPRRKKRPTGFSANRTSAAIKLVFGDGAIVSPTAPSPHEISLTVFEDEVGENSTVAPTATSPAQTTLALPTLAIGVDAVVAPAASSPHSPLALSEHAVRADSTEGPVAPSPPLTPPAPPTLATGADAPEASAAPPSVASFVPHSSLATDPPTTHEDVLMLDSVAEIAVRIDALSLDDVQIIQDREMANIAAQLRVLSLGNAAPAGLPSEAPEMEDSTASEGDYAMLDAPIPAVEDLIAYAEDVEMEEQPPLPQHERSKSQSLSLHAIAEAPAPAMEVSIASAVELEMKEQPPHGERLPSPTAYDHLSPLHQGPRYATEEADSIIKSPYDVETDAAPTPYFSDNVGSQWVQPATFSAEQQRAEQHMLPMGTTHASGIAEGFGNPAPPTGDAQVTLPSLPGDQVPILPMVASTAGQAAGMMIDPQLLALDVAGPQPPTPSDTVLARPKAPLRKRNAGGMRHLPAPRPADGQVSQPQPPGNVVATPPQAPNGTGNAAGMPQQAAPKPARGQSSQPSVLGNTVRTTPQAVLTNGNSAGMPPPVPTSAGAQASQRSMQGNVVSAGPQRAPGNVNNAVRRPQQSTFFSELLESVKVSPGRMFPR</sequence>
<reference evidence="3 4" key="1">
    <citation type="journal article" date="2012" name="PLoS Pathog.">
        <title>Diverse lifestyles and strategies of plant pathogenesis encoded in the genomes of eighteen Dothideomycetes fungi.</title>
        <authorList>
            <person name="Ohm R.A."/>
            <person name="Feau N."/>
            <person name="Henrissat B."/>
            <person name="Schoch C.L."/>
            <person name="Horwitz B.A."/>
            <person name="Barry K.W."/>
            <person name="Condon B.J."/>
            <person name="Copeland A.C."/>
            <person name="Dhillon B."/>
            <person name="Glaser F."/>
            <person name="Hesse C.N."/>
            <person name="Kosti I."/>
            <person name="LaButti K."/>
            <person name="Lindquist E.A."/>
            <person name="Lucas S."/>
            <person name="Salamov A.A."/>
            <person name="Bradshaw R.E."/>
            <person name="Ciuffetti L."/>
            <person name="Hamelin R.C."/>
            <person name="Kema G.H.J."/>
            <person name="Lawrence C."/>
            <person name="Scott J.A."/>
            <person name="Spatafora J.W."/>
            <person name="Turgeon B.G."/>
            <person name="de Wit P.J.G.M."/>
            <person name="Zhong S."/>
            <person name="Goodwin S.B."/>
            <person name="Grigoriev I.V."/>
        </authorList>
    </citation>
    <scope>NUCLEOTIDE SEQUENCE [LARGE SCALE GENOMIC DNA]</scope>
    <source>
        <strain evidence="3 4">UAMH 10762</strain>
    </source>
</reference>
<gene>
    <name evidence="3" type="ORF">BAUCODRAFT_347468</name>
</gene>